<reference evidence="2 3" key="1">
    <citation type="journal article" date="2014" name="Int. J. Syst. Evol. Microbiol.">
        <title>Jeotgalibaca dankookensis gen. nov., sp. nov., a member of the family Carnobacteriaceae, isolated from seujeot (Korean traditional food).</title>
        <authorList>
            <person name="Lee D.G."/>
            <person name="Trujillo M.E."/>
            <person name="Kang H."/>
            <person name="Ahn T.Y."/>
        </authorList>
    </citation>
    <scope>NUCLEOTIDE SEQUENCE [LARGE SCALE GENOMIC DNA]</scope>
    <source>
        <strain evidence="2 3">EX-07</strain>
    </source>
</reference>
<dbReference type="Proteomes" id="UP000188993">
    <property type="component" value="Chromosome"/>
</dbReference>
<sequence length="124" mass="14243">MFIFLDVHPFEKKLDYYQTITCDQCGHFGRYEVFQLSNRMRLFFIPVFTFGKQFIVRTTCCGTVYQLADEVGKAITKGESVTIELEDLTRIESGVAHKVEEVCPHCGYHYAHGANYCPNCGQKL</sequence>
<organism evidence="2 3">
    <name type="scientific">Jeotgalibaca dankookensis</name>
    <dbReference type="NCBI Taxonomy" id="708126"/>
    <lineage>
        <taxon>Bacteria</taxon>
        <taxon>Bacillati</taxon>
        <taxon>Bacillota</taxon>
        <taxon>Bacilli</taxon>
        <taxon>Lactobacillales</taxon>
        <taxon>Carnobacteriaceae</taxon>
        <taxon>Jeotgalibaca</taxon>
    </lineage>
</organism>
<keyword evidence="3" id="KW-1185">Reference proteome</keyword>
<dbReference type="Pfam" id="PF17032">
    <property type="entry name" value="Zn_ribbon_15"/>
    <property type="match status" value="1"/>
</dbReference>
<gene>
    <name evidence="2" type="ORF">BW727_100079</name>
</gene>
<dbReference type="KEGG" id="jda:BW727_100079"/>
<dbReference type="STRING" id="708126.BW727_100079"/>
<evidence type="ECO:0000313" key="2">
    <source>
        <dbReference type="EMBL" id="AQS52489.1"/>
    </source>
</evidence>
<dbReference type="OrthoDB" id="4377018at2"/>
<name>A0A1S6ILR8_9LACT</name>
<dbReference type="RefSeq" id="WP_062470638.1">
    <property type="nucleotide sequence ID" value="NZ_BBYN01000022.1"/>
</dbReference>
<proteinExistence type="predicted"/>
<protein>
    <recommendedName>
        <fullName evidence="1">Zinc-ribbon 15 domain-containing protein</fullName>
    </recommendedName>
</protein>
<accession>A0A1S6ILR8</accession>
<dbReference type="AlphaFoldDB" id="A0A1S6ILR8"/>
<evidence type="ECO:0000259" key="1">
    <source>
        <dbReference type="Pfam" id="PF17032"/>
    </source>
</evidence>
<dbReference type="EMBL" id="CP019728">
    <property type="protein sequence ID" value="AQS52489.1"/>
    <property type="molecule type" value="Genomic_DNA"/>
</dbReference>
<feature type="domain" description="Zinc-ribbon 15" evidence="1">
    <location>
        <begin position="20"/>
        <end position="121"/>
    </location>
</feature>
<evidence type="ECO:0000313" key="3">
    <source>
        <dbReference type="Proteomes" id="UP000188993"/>
    </source>
</evidence>
<dbReference type="InterPro" id="IPR031493">
    <property type="entry name" value="Zinc_ribbon_15"/>
</dbReference>